<organism evidence="1 2">
    <name type="scientific">Yersinia intermedia</name>
    <dbReference type="NCBI Taxonomy" id="631"/>
    <lineage>
        <taxon>Bacteria</taxon>
        <taxon>Pseudomonadati</taxon>
        <taxon>Pseudomonadota</taxon>
        <taxon>Gammaproteobacteria</taxon>
        <taxon>Enterobacterales</taxon>
        <taxon>Yersiniaceae</taxon>
        <taxon>Yersinia</taxon>
    </lineage>
</organism>
<dbReference type="EMBL" id="CWJI01000009">
    <property type="protein sequence ID" value="CRY55885.1"/>
    <property type="molecule type" value="Genomic_DNA"/>
</dbReference>
<dbReference type="AlphaFoldDB" id="A0A0H5LXY3"/>
<sequence>MMPLEIKQATKEPPDHTENTQFLLLRFALTDKR</sequence>
<name>A0A0H5LXY3_YERIN</name>
<dbReference type="Proteomes" id="UP000043316">
    <property type="component" value="Unassembled WGS sequence"/>
</dbReference>
<reference evidence="2" key="1">
    <citation type="submission" date="2015-03" db="EMBL/GenBank/DDBJ databases">
        <authorList>
            <consortium name="Pathogen Informatics"/>
        </authorList>
    </citation>
    <scope>NUCLEOTIDE SEQUENCE [LARGE SCALE GENOMIC DNA]</scope>
    <source>
        <strain evidence="2">R148</strain>
    </source>
</reference>
<protein>
    <submittedName>
        <fullName evidence="1">Uncharacterized protein</fullName>
    </submittedName>
</protein>
<accession>A0A0H5LXY3</accession>
<proteinExistence type="predicted"/>
<gene>
    <name evidence="1" type="ORF">ERS008476_02896</name>
</gene>
<evidence type="ECO:0000313" key="2">
    <source>
        <dbReference type="Proteomes" id="UP000043316"/>
    </source>
</evidence>
<evidence type="ECO:0000313" key="1">
    <source>
        <dbReference type="EMBL" id="CRY55885.1"/>
    </source>
</evidence>